<dbReference type="KEGG" id="snan:I6N98_11790"/>
<proteinExistence type="predicted"/>
<evidence type="ECO:0000313" key="2">
    <source>
        <dbReference type="EMBL" id="QQD17052.1"/>
    </source>
</evidence>
<reference evidence="2 3" key="1">
    <citation type="submission" date="2020-12" db="EMBL/GenBank/DDBJ databases">
        <authorList>
            <person name="Shan Y."/>
        </authorList>
    </citation>
    <scope>NUCLEOTIDE SEQUENCE [LARGE SCALE GENOMIC DNA]</scope>
    <source>
        <strain evidence="3">csc3.9</strain>
    </source>
</reference>
<evidence type="ECO:0000256" key="1">
    <source>
        <dbReference type="SAM" id="Phobius"/>
    </source>
</evidence>
<keyword evidence="1" id="KW-0472">Membrane</keyword>
<dbReference type="Proteomes" id="UP000596063">
    <property type="component" value="Chromosome"/>
</dbReference>
<gene>
    <name evidence="2" type="ORF">I6N98_11790</name>
</gene>
<dbReference type="AlphaFoldDB" id="A0A7T4QYJ2"/>
<sequence length="91" mass="10031">MWLLCTLVSVVALGLAALHDPKRLRFRQKLFRVGAIGRVEAQPWPVGARRLLAILMVLPGVLLGIMGLWAGFMLWLGLTVTAGWLLVEIIS</sequence>
<name>A0A7T4QYJ2_9GAMM</name>
<dbReference type="RefSeq" id="WP_198568554.1">
    <property type="nucleotide sequence ID" value="NZ_CP066167.1"/>
</dbReference>
<evidence type="ECO:0008006" key="4">
    <source>
        <dbReference type="Google" id="ProtNLM"/>
    </source>
</evidence>
<evidence type="ECO:0000313" key="3">
    <source>
        <dbReference type="Proteomes" id="UP000596063"/>
    </source>
</evidence>
<feature type="transmembrane region" description="Helical" evidence="1">
    <location>
        <begin position="54"/>
        <end position="87"/>
    </location>
</feature>
<accession>A0A7T4QYJ2</accession>
<keyword evidence="1" id="KW-1133">Transmembrane helix</keyword>
<dbReference type="EMBL" id="CP066167">
    <property type="protein sequence ID" value="QQD17052.1"/>
    <property type="molecule type" value="Genomic_DNA"/>
</dbReference>
<organism evidence="2 3">
    <name type="scientific">Spongiibacter nanhainus</name>
    <dbReference type="NCBI Taxonomy" id="2794344"/>
    <lineage>
        <taxon>Bacteria</taxon>
        <taxon>Pseudomonadati</taxon>
        <taxon>Pseudomonadota</taxon>
        <taxon>Gammaproteobacteria</taxon>
        <taxon>Cellvibrionales</taxon>
        <taxon>Spongiibacteraceae</taxon>
        <taxon>Spongiibacter</taxon>
    </lineage>
</organism>
<protein>
    <recommendedName>
        <fullName evidence="4">DUF3325 domain-containing protein</fullName>
    </recommendedName>
</protein>
<keyword evidence="1" id="KW-0812">Transmembrane</keyword>
<keyword evidence="3" id="KW-1185">Reference proteome</keyword>